<dbReference type="InterPro" id="IPR003594">
    <property type="entry name" value="HATPase_dom"/>
</dbReference>
<dbReference type="InterPro" id="IPR050267">
    <property type="entry name" value="Anti-sigma-factor_SerPK"/>
</dbReference>
<dbReference type="Gene3D" id="3.30.565.10">
    <property type="entry name" value="Histidine kinase-like ATPase, C-terminal domain"/>
    <property type="match status" value="1"/>
</dbReference>
<protein>
    <submittedName>
        <fullName evidence="3">Serine/threonine-protein kinase RsbW</fullName>
        <ecNumber evidence="3">2.7.11.1</ecNumber>
    </submittedName>
</protein>
<sequence length="139" mass="15631">MKEKIELDMCVPNQTRYLSLIGKIGEDIALTLDRYHGDRQELAHQINLVLTEAIANAIRHGNENDPAKNVHLSIIIEDNEVNIKVFDQGQGFDINTLPQPDFEVPSDHGRGIFVIRSLMDTVAYNPCNGGYVLEMSKKI</sequence>
<dbReference type="PANTHER" id="PTHR35526:SF3">
    <property type="entry name" value="ANTI-SIGMA-F FACTOR RSBW"/>
    <property type="match status" value="1"/>
</dbReference>
<comment type="caution">
    <text evidence="3">The sequence shown here is derived from an EMBL/GenBank/DDBJ whole genome shotgun (WGS) entry which is preliminary data.</text>
</comment>
<feature type="domain" description="Histidine kinase/HSP90-like ATPase" evidence="2">
    <location>
        <begin position="38"/>
        <end position="137"/>
    </location>
</feature>
<evidence type="ECO:0000256" key="1">
    <source>
        <dbReference type="ARBA" id="ARBA00022527"/>
    </source>
</evidence>
<organism evidence="3 4">
    <name type="scientific">Desulfurispira natronophila</name>
    <dbReference type="NCBI Taxonomy" id="682562"/>
    <lineage>
        <taxon>Bacteria</taxon>
        <taxon>Pseudomonadati</taxon>
        <taxon>Chrysiogenota</taxon>
        <taxon>Chrysiogenia</taxon>
        <taxon>Chrysiogenales</taxon>
        <taxon>Chrysiogenaceae</taxon>
        <taxon>Desulfurispira</taxon>
    </lineage>
</organism>
<evidence type="ECO:0000313" key="3">
    <source>
        <dbReference type="EMBL" id="MBB5021008.1"/>
    </source>
</evidence>
<dbReference type="GO" id="GO:0004674">
    <property type="term" value="F:protein serine/threonine kinase activity"/>
    <property type="evidence" value="ECO:0007669"/>
    <property type="project" value="UniProtKB-KW"/>
</dbReference>
<dbReference type="AlphaFoldDB" id="A0A7W7Y2T9"/>
<dbReference type="CDD" id="cd16936">
    <property type="entry name" value="HATPase_RsbW-like"/>
    <property type="match status" value="1"/>
</dbReference>
<name>A0A7W7Y2T9_9BACT</name>
<keyword evidence="1" id="KW-0723">Serine/threonine-protein kinase</keyword>
<dbReference type="Pfam" id="PF13581">
    <property type="entry name" value="HATPase_c_2"/>
    <property type="match status" value="1"/>
</dbReference>
<dbReference type="Proteomes" id="UP000528322">
    <property type="component" value="Unassembled WGS sequence"/>
</dbReference>
<proteinExistence type="predicted"/>
<dbReference type="SUPFAM" id="SSF55874">
    <property type="entry name" value="ATPase domain of HSP90 chaperone/DNA topoisomerase II/histidine kinase"/>
    <property type="match status" value="1"/>
</dbReference>
<dbReference type="EC" id="2.7.11.1" evidence="3"/>
<evidence type="ECO:0000313" key="4">
    <source>
        <dbReference type="Proteomes" id="UP000528322"/>
    </source>
</evidence>
<gene>
    <name evidence="3" type="ORF">HNR37_000311</name>
</gene>
<keyword evidence="3" id="KW-0418">Kinase</keyword>
<dbReference type="PANTHER" id="PTHR35526">
    <property type="entry name" value="ANTI-SIGMA-F FACTOR RSBW-RELATED"/>
    <property type="match status" value="1"/>
</dbReference>
<reference evidence="3 4" key="1">
    <citation type="submission" date="2020-08" db="EMBL/GenBank/DDBJ databases">
        <title>Genomic Encyclopedia of Type Strains, Phase IV (KMG-IV): sequencing the most valuable type-strain genomes for metagenomic binning, comparative biology and taxonomic classification.</title>
        <authorList>
            <person name="Goeker M."/>
        </authorList>
    </citation>
    <scope>NUCLEOTIDE SEQUENCE [LARGE SCALE GENOMIC DNA]</scope>
    <source>
        <strain evidence="3 4">DSM 22071</strain>
    </source>
</reference>
<keyword evidence="3" id="KW-0808">Transferase</keyword>
<dbReference type="EMBL" id="JACHID010000001">
    <property type="protein sequence ID" value="MBB5021008.1"/>
    <property type="molecule type" value="Genomic_DNA"/>
</dbReference>
<keyword evidence="4" id="KW-1185">Reference proteome</keyword>
<dbReference type="RefSeq" id="WP_183728822.1">
    <property type="nucleotide sequence ID" value="NZ_JACHID010000001.1"/>
</dbReference>
<evidence type="ECO:0000259" key="2">
    <source>
        <dbReference type="Pfam" id="PF13581"/>
    </source>
</evidence>
<dbReference type="InterPro" id="IPR036890">
    <property type="entry name" value="HATPase_C_sf"/>
</dbReference>
<accession>A0A7W7Y2T9</accession>